<dbReference type="SUPFAM" id="SSF53254">
    <property type="entry name" value="Phosphoglycerate mutase-like"/>
    <property type="match status" value="1"/>
</dbReference>
<sequence>MASASASTTSGNTKTVYLVRHAESEENVATITLIDSFRGLYSTPPARPSADGDQTPKEQVTPGFFGRIAGLASATTSFTSILGSDAELSPLGRRQIAEVRDKLAAASFWTGSSKPDLLVHSDMRRTTETAYGIMGVPAPAHVTIAATDRGEGTFGEPKSVAPGLPPVIATSALRERSVPEFFSPAPLDGRVRRFAGWLAARPERTIVVVGHAYHFKLLMNHGRGGGGGEEEVKWKMRNVDVWEGRFVVDGKGAESAGPASPGAGAGAVESPRGRFLRDAWVRRFWSDQVEVNELFDYEGKERK</sequence>
<evidence type="ECO:0000313" key="2">
    <source>
        <dbReference type="Proteomes" id="UP000070544"/>
    </source>
</evidence>
<accession>A0A139A651</accession>
<dbReference type="Gene3D" id="3.40.50.1240">
    <property type="entry name" value="Phosphoglycerate mutase-like"/>
    <property type="match status" value="1"/>
</dbReference>
<keyword evidence="2" id="KW-1185">Reference proteome</keyword>
<evidence type="ECO:0000313" key="1">
    <source>
        <dbReference type="EMBL" id="KXS12204.1"/>
    </source>
</evidence>
<dbReference type="InterPro" id="IPR050275">
    <property type="entry name" value="PGM_Phosphatase"/>
</dbReference>
<protein>
    <recommendedName>
        <fullName evidence="3">Phosphoglycerate mutase-like protein</fullName>
    </recommendedName>
</protein>
<dbReference type="EMBL" id="KQ965790">
    <property type="protein sequence ID" value="KXS12204.1"/>
    <property type="molecule type" value="Genomic_DNA"/>
</dbReference>
<dbReference type="GO" id="GO:0005737">
    <property type="term" value="C:cytoplasm"/>
    <property type="evidence" value="ECO:0007669"/>
    <property type="project" value="TreeGrafter"/>
</dbReference>
<proteinExistence type="predicted"/>
<dbReference type="PANTHER" id="PTHR48100">
    <property type="entry name" value="BROAD-SPECIFICITY PHOSPHATASE YOR283W-RELATED"/>
    <property type="match status" value="1"/>
</dbReference>
<dbReference type="InterPro" id="IPR013078">
    <property type="entry name" value="His_Pase_superF_clade-1"/>
</dbReference>
<dbReference type="OrthoDB" id="496981at2759"/>
<dbReference type="InterPro" id="IPR029033">
    <property type="entry name" value="His_PPase_superfam"/>
</dbReference>
<dbReference type="SMART" id="SM00855">
    <property type="entry name" value="PGAM"/>
    <property type="match status" value="1"/>
</dbReference>
<dbReference type="Proteomes" id="UP000070544">
    <property type="component" value="Unassembled WGS sequence"/>
</dbReference>
<reference evidence="1 2" key="1">
    <citation type="journal article" date="2015" name="Genome Biol. Evol.">
        <title>Phylogenomic analyses indicate that early fungi evolved digesting cell walls of algal ancestors of land plants.</title>
        <authorList>
            <person name="Chang Y."/>
            <person name="Wang S."/>
            <person name="Sekimoto S."/>
            <person name="Aerts A.L."/>
            <person name="Choi C."/>
            <person name="Clum A."/>
            <person name="LaButti K.M."/>
            <person name="Lindquist E.A."/>
            <person name="Yee Ngan C."/>
            <person name="Ohm R.A."/>
            <person name="Salamov A.A."/>
            <person name="Grigoriev I.V."/>
            <person name="Spatafora J.W."/>
            <person name="Berbee M.L."/>
        </authorList>
    </citation>
    <scope>NUCLEOTIDE SEQUENCE [LARGE SCALE GENOMIC DNA]</scope>
    <source>
        <strain evidence="1 2">JEL478</strain>
    </source>
</reference>
<gene>
    <name evidence="1" type="ORF">M427DRAFT_59718</name>
</gene>
<dbReference type="CDD" id="cd07040">
    <property type="entry name" value="HP"/>
    <property type="match status" value="1"/>
</dbReference>
<organism evidence="1 2">
    <name type="scientific">Gonapodya prolifera (strain JEL478)</name>
    <name type="common">Monoblepharis prolifera</name>
    <dbReference type="NCBI Taxonomy" id="1344416"/>
    <lineage>
        <taxon>Eukaryota</taxon>
        <taxon>Fungi</taxon>
        <taxon>Fungi incertae sedis</taxon>
        <taxon>Chytridiomycota</taxon>
        <taxon>Chytridiomycota incertae sedis</taxon>
        <taxon>Monoblepharidomycetes</taxon>
        <taxon>Monoblepharidales</taxon>
        <taxon>Gonapodyaceae</taxon>
        <taxon>Gonapodya</taxon>
    </lineage>
</organism>
<evidence type="ECO:0008006" key="3">
    <source>
        <dbReference type="Google" id="ProtNLM"/>
    </source>
</evidence>
<name>A0A139A651_GONPJ</name>
<dbReference type="GO" id="GO:0016791">
    <property type="term" value="F:phosphatase activity"/>
    <property type="evidence" value="ECO:0007669"/>
    <property type="project" value="TreeGrafter"/>
</dbReference>
<dbReference type="AlphaFoldDB" id="A0A139A651"/>
<dbReference type="PANTHER" id="PTHR48100:SF1">
    <property type="entry name" value="HISTIDINE PHOSPHATASE FAMILY PROTEIN-RELATED"/>
    <property type="match status" value="1"/>
</dbReference>
<dbReference type="Pfam" id="PF00300">
    <property type="entry name" value="His_Phos_1"/>
    <property type="match status" value="1"/>
</dbReference>